<dbReference type="RefSeq" id="WP_132746626.1">
    <property type="nucleotide sequence ID" value="NZ_SLXK01000019.1"/>
</dbReference>
<dbReference type="InterPro" id="IPR021617">
    <property type="entry name" value="DUF3231"/>
</dbReference>
<protein>
    <submittedName>
        <fullName evidence="1">Uncharacterized protein DUF3231</fullName>
    </submittedName>
</protein>
<dbReference type="Pfam" id="PF11553">
    <property type="entry name" value="DUF3231"/>
    <property type="match status" value="2"/>
</dbReference>
<dbReference type="InterPro" id="IPR012347">
    <property type="entry name" value="Ferritin-like"/>
</dbReference>
<accession>A0A4R2NWS5</accession>
<proteinExistence type="predicted"/>
<evidence type="ECO:0000313" key="2">
    <source>
        <dbReference type="Proteomes" id="UP000295416"/>
    </source>
</evidence>
<evidence type="ECO:0000313" key="1">
    <source>
        <dbReference type="EMBL" id="TCP26623.1"/>
    </source>
</evidence>
<name>A0A4R2NWS5_9BACL</name>
<dbReference type="Proteomes" id="UP000295416">
    <property type="component" value="Unassembled WGS sequence"/>
</dbReference>
<dbReference type="Gene3D" id="1.20.1260.10">
    <property type="match status" value="2"/>
</dbReference>
<organism evidence="1 2">
    <name type="scientific">Scopulibacillus darangshiensis</name>
    <dbReference type="NCBI Taxonomy" id="442528"/>
    <lineage>
        <taxon>Bacteria</taxon>
        <taxon>Bacillati</taxon>
        <taxon>Bacillota</taxon>
        <taxon>Bacilli</taxon>
        <taxon>Bacillales</taxon>
        <taxon>Sporolactobacillaceae</taxon>
        <taxon>Scopulibacillus</taxon>
    </lineage>
</organism>
<sequence>MTENHIPLTSSEIASLWTSYLNNTMSHCIMGYFLETVENADIKPIVDYSYQLTKEHTTFLKNTFSKENFAMPVGFTDSDVNFKAPPLYSDEFILEYINQMAKVGTFVYGGFLAMSTRKDLREHFSACLAGTINLYNLGTDVSLEKGLYTRPPTIPVPCQADYIDNKSYLSGLNPFSEKRPLNAIEISHLFLNIETNLLGSLLCTSFAQTAKDEHVRKFMVRGKDISKKHIKVFGETLLKSEIEPPMASSSTCLTASTIAPFSDKLMMFHIDFLSAGGMGNYSTAGAASQRTDVILNYQRLAIEIGNFAKDGADIMIKNNWMEQPPCAPDRDKLINQPK</sequence>
<dbReference type="EMBL" id="SLXK01000019">
    <property type="protein sequence ID" value="TCP26623.1"/>
    <property type="molecule type" value="Genomic_DNA"/>
</dbReference>
<dbReference type="OrthoDB" id="1675670at2"/>
<reference evidence="1 2" key="1">
    <citation type="submission" date="2019-03" db="EMBL/GenBank/DDBJ databases">
        <title>Genomic Encyclopedia of Type Strains, Phase IV (KMG-IV): sequencing the most valuable type-strain genomes for metagenomic binning, comparative biology and taxonomic classification.</title>
        <authorList>
            <person name="Goeker M."/>
        </authorList>
    </citation>
    <scope>NUCLEOTIDE SEQUENCE [LARGE SCALE GENOMIC DNA]</scope>
    <source>
        <strain evidence="1 2">DSM 19377</strain>
    </source>
</reference>
<gene>
    <name evidence="1" type="ORF">EV207_11954</name>
</gene>
<keyword evidence="2" id="KW-1185">Reference proteome</keyword>
<dbReference type="AlphaFoldDB" id="A0A4R2NWS5"/>
<comment type="caution">
    <text evidence="1">The sequence shown here is derived from an EMBL/GenBank/DDBJ whole genome shotgun (WGS) entry which is preliminary data.</text>
</comment>